<feature type="region of interest" description="Disordered" evidence="1">
    <location>
        <begin position="1"/>
        <end position="57"/>
    </location>
</feature>
<feature type="region of interest" description="Disordered" evidence="1">
    <location>
        <begin position="108"/>
        <end position="131"/>
    </location>
</feature>
<evidence type="ECO:0000313" key="2">
    <source>
        <dbReference type="EMBL" id="GEL99780.1"/>
    </source>
</evidence>
<comment type="caution">
    <text evidence="2">The sequence shown here is derived from an EMBL/GenBank/DDBJ whole genome shotgun (WGS) entry which is preliminary data.</text>
</comment>
<sequence>MLDLEREGATHEPRSWKGGDHQRQRGSTKTPPDVVVGQGRVSPAYATQRAGRGRAETEAESVACVVTVHAEMTVDTSPVPDGARPKTLGPGTACWGRALTAVVPPVWREMDSDSTSPLELHDTDAARGGNR</sequence>
<organism evidence="2 3">
    <name type="scientific">Cellulomonas terrae</name>
    <dbReference type="NCBI Taxonomy" id="311234"/>
    <lineage>
        <taxon>Bacteria</taxon>
        <taxon>Bacillati</taxon>
        <taxon>Actinomycetota</taxon>
        <taxon>Actinomycetes</taxon>
        <taxon>Micrococcales</taxon>
        <taxon>Cellulomonadaceae</taxon>
        <taxon>Cellulomonas</taxon>
    </lineage>
</organism>
<name>A0A511JP18_9CELL</name>
<reference evidence="2 3" key="1">
    <citation type="submission" date="2019-07" db="EMBL/GenBank/DDBJ databases">
        <title>Whole genome shotgun sequence of Cellulomonas terrae NBRC 100819.</title>
        <authorList>
            <person name="Hosoyama A."/>
            <person name="Uohara A."/>
            <person name="Ohji S."/>
            <person name="Ichikawa N."/>
        </authorList>
    </citation>
    <scope>NUCLEOTIDE SEQUENCE [LARGE SCALE GENOMIC DNA]</scope>
    <source>
        <strain evidence="2 3">NBRC 100819</strain>
    </source>
</reference>
<dbReference type="EMBL" id="BJWH01000021">
    <property type="protein sequence ID" value="GEL99780.1"/>
    <property type="molecule type" value="Genomic_DNA"/>
</dbReference>
<gene>
    <name evidence="2" type="ORF">CTE05_33270</name>
</gene>
<protein>
    <submittedName>
        <fullName evidence="2">Uncharacterized protein</fullName>
    </submittedName>
</protein>
<evidence type="ECO:0000313" key="3">
    <source>
        <dbReference type="Proteomes" id="UP000321049"/>
    </source>
</evidence>
<evidence type="ECO:0000256" key="1">
    <source>
        <dbReference type="SAM" id="MobiDB-lite"/>
    </source>
</evidence>
<feature type="compositionally biased region" description="Basic and acidic residues" evidence="1">
    <location>
        <begin position="1"/>
        <end position="23"/>
    </location>
</feature>
<dbReference type="Proteomes" id="UP000321049">
    <property type="component" value="Unassembled WGS sequence"/>
</dbReference>
<accession>A0A511JP18</accession>
<dbReference type="AlphaFoldDB" id="A0A511JP18"/>
<keyword evidence="3" id="KW-1185">Reference proteome</keyword>
<proteinExistence type="predicted"/>